<evidence type="ECO:0000256" key="1">
    <source>
        <dbReference type="SAM" id="Phobius"/>
    </source>
</evidence>
<sequence length="115" mass="13687">MEWDKLFKVPVCRDKVVYFYGQEEVFYSGVQKRLQKSERRLKRVLANFRAMLTTSKKKDFFLLLNVLLNNLIALCSENLINYTAKSKKKDNRFLKKIIYLDSIGVEVFSYQFPIC</sequence>
<protein>
    <submittedName>
        <fullName evidence="2">Uncharacterized protein</fullName>
    </submittedName>
</protein>
<keyword evidence="1" id="KW-0812">Transmembrane</keyword>
<dbReference type="EMBL" id="HBUF01146333">
    <property type="protein sequence ID" value="CAG6647298.1"/>
    <property type="molecule type" value="Transcribed_RNA"/>
</dbReference>
<name>A0A8D8W678_9HEMI</name>
<proteinExistence type="predicted"/>
<organism evidence="2">
    <name type="scientific">Cacopsylla melanoneura</name>
    <dbReference type="NCBI Taxonomy" id="428564"/>
    <lineage>
        <taxon>Eukaryota</taxon>
        <taxon>Metazoa</taxon>
        <taxon>Ecdysozoa</taxon>
        <taxon>Arthropoda</taxon>
        <taxon>Hexapoda</taxon>
        <taxon>Insecta</taxon>
        <taxon>Pterygota</taxon>
        <taxon>Neoptera</taxon>
        <taxon>Paraneoptera</taxon>
        <taxon>Hemiptera</taxon>
        <taxon>Sternorrhyncha</taxon>
        <taxon>Psylloidea</taxon>
        <taxon>Psyllidae</taxon>
        <taxon>Psyllinae</taxon>
        <taxon>Cacopsylla</taxon>
    </lineage>
</organism>
<keyword evidence="1" id="KW-1133">Transmembrane helix</keyword>
<feature type="transmembrane region" description="Helical" evidence="1">
    <location>
        <begin position="60"/>
        <end position="80"/>
    </location>
</feature>
<evidence type="ECO:0000313" key="2">
    <source>
        <dbReference type="EMBL" id="CAG6647298.1"/>
    </source>
</evidence>
<keyword evidence="1" id="KW-0472">Membrane</keyword>
<accession>A0A8D8W678</accession>
<reference evidence="2" key="1">
    <citation type="submission" date="2021-05" db="EMBL/GenBank/DDBJ databases">
        <authorList>
            <person name="Alioto T."/>
            <person name="Alioto T."/>
            <person name="Gomez Garrido J."/>
        </authorList>
    </citation>
    <scope>NUCLEOTIDE SEQUENCE</scope>
</reference>
<dbReference type="AlphaFoldDB" id="A0A8D8W678"/>